<gene>
    <name evidence="2" type="ORF">ACAOBT_LOCUS6322</name>
</gene>
<proteinExistence type="predicted"/>
<accession>A0A9P0K1K1</accession>
<sequence>MEDIERKLLSNCPRTIALVFSKIIQAIENKDNNEIKNSLELKYLREKCYSPDLLVSRVAGEGIIHLVKSGKISIEATLTDFVTSIALTRNHASIAPIINDLLFLELTSKAVPYNLLLPQHPFITLLVENDQLWKIVLNTIKCGYEKNHDSKLDMLHRPVFLYCICNPHLNASLTLCNQKLWKFLQTEGTNEDFLYNIISWMQMKTVQSLESTNDLISESLISKTKLNSEILILWQLSMLHYMALYRYDLRQTISSIKMALLKTEDIKTQNCQLLMLARTVDICSSVYLYDILDLCKFLVVEKHVSDEYALQTLNASLIQWMTNPCLLIQDALKVAEAIFSFHHTEEKLFDNTRLLSFIEDNHMILRSNSDVYILLHLCDISHRLRNEKTLLDFLENLEHTPCSLQKHIFNFLCGLFLVETFSSKIQQKIFTTIQKYVQKNIALTTKLLTLVLYKLSQAKDPTIHYELLKALPKLVVLRENIPKVIATLKALSKGSADLFNFCLSLMYQAWKIDNKCYPQLESMLTQGCFPEKRGEFYITKTYVLKGLCEKKPELYGKDMVAHISKILNECSDESGSLPCALALEGIKILCRAEVIDIITTWATLAPKFRNDKRILVVKAVCSLIEEIVHLSYTAQYTELYKDVVKQLWDYIELGNPGISGVALKSLGAFSLEHISAYMPEKYLDEDEQRGSRTVQFLVPGRSWIQFLSERFCSEESIKFVIQLISAEIDSYLKYVYQVKGPKEPINYGYLPTHSIVRGIGEFVKVWSNKWKNTTQEKLYIECLRILAQEYSKPLPPLDWCFLQERMHDESVKYHCVDIASHQVVLSGTSRRLMENYIQAVKENPKEDDILSIFRNLKHLANSIQPIIMKPFFEIAFRYAIEAFENDNKDILERMLKYALDIMQRKDIQDSNKVTIAQVLCDKIPSMGSNSELFKTLLPLIIVLPKKCLEQIVSLESDISEEHLQKIVIIRCALAMDSTEPQLNWLNDIIEVTSASDFEERGKNLFFIMNQFKKVFRKHINNAADCGLWLLDLIGRIQAKVADRCDDVEMHCYFNILILTIVELSGFHVFVRSDNTEKNLFPQAFASLLDDDEWSVCTSQTLEWLYHMNTEEYIPKTYREMFGATLQALRHDDEFMKHQKWMKYMSCNYQYSQI</sequence>
<dbReference type="InterPro" id="IPR045163">
    <property type="entry name" value="Focadhesin/RST1"/>
</dbReference>
<dbReference type="GO" id="GO:0060147">
    <property type="term" value="P:regulation of post-transcriptional gene silencing"/>
    <property type="evidence" value="ECO:0007669"/>
    <property type="project" value="InterPro"/>
</dbReference>
<dbReference type="InterPro" id="IPR016024">
    <property type="entry name" value="ARM-type_fold"/>
</dbReference>
<protein>
    <recommendedName>
        <fullName evidence="1">DUF3730 domain-containing protein</fullName>
    </recommendedName>
</protein>
<dbReference type="Pfam" id="PF12530">
    <property type="entry name" value="DUF3730"/>
    <property type="match status" value="1"/>
</dbReference>
<dbReference type="PANTHER" id="PTHR16212">
    <property type="entry name" value="FOCADHESIN FAMILY MEMBER"/>
    <property type="match status" value="1"/>
</dbReference>
<evidence type="ECO:0000259" key="1">
    <source>
        <dbReference type="Pfam" id="PF12530"/>
    </source>
</evidence>
<dbReference type="Proteomes" id="UP001152888">
    <property type="component" value="Unassembled WGS sequence"/>
</dbReference>
<name>A0A9P0K1K1_ACAOB</name>
<reference evidence="2" key="1">
    <citation type="submission" date="2022-03" db="EMBL/GenBank/DDBJ databases">
        <authorList>
            <person name="Sayadi A."/>
        </authorList>
    </citation>
    <scope>NUCLEOTIDE SEQUENCE</scope>
</reference>
<feature type="domain" description="DUF3730" evidence="1">
    <location>
        <begin position="448"/>
        <end position="651"/>
    </location>
</feature>
<comment type="caution">
    <text evidence="2">The sequence shown here is derived from an EMBL/GenBank/DDBJ whole genome shotgun (WGS) entry which is preliminary data.</text>
</comment>
<dbReference type="SUPFAM" id="SSF48371">
    <property type="entry name" value="ARM repeat"/>
    <property type="match status" value="1"/>
</dbReference>
<dbReference type="OrthoDB" id="6354723at2759"/>
<dbReference type="AlphaFoldDB" id="A0A9P0K1K1"/>
<evidence type="ECO:0000313" key="3">
    <source>
        <dbReference type="Proteomes" id="UP001152888"/>
    </source>
</evidence>
<dbReference type="InterPro" id="IPR022542">
    <property type="entry name" value="FOCAD/RST1_DUF3730"/>
</dbReference>
<dbReference type="PANTHER" id="PTHR16212:SF4">
    <property type="entry name" value="FOCADHESIN"/>
    <property type="match status" value="1"/>
</dbReference>
<dbReference type="EMBL" id="CAKOFQ010006725">
    <property type="protein sequence ID" value="CAH1965429.1"/>
    <property type="molecule type" value="Genomic_DNA"/>
</dbReference>
<organism evidence="2 3">
    <name type="scientific">Acanthoscelides obtectus</name>
    <name type="common">Bean weevil</name>
    <name type="synonym">Bruchus obtectus</name>
    <dbReference type="NCBI Taxonomy" id="200917"/>
    <lineage>
        <taxon>Eukaryota</taxon>
        <taxon>Metazoa</taxon>
        <taxon>Ecdysozoa</taxon>
        <taxon>Arthropoda</taxon>
        <taxon>Hexapoda</taxon>
        <taxon>Insecta</taxon>
        <taxon>Pterygota</taxon>
        <taxon>Neoptera</taxon>
        <taxon>Endopterygota</taxon>
        <taxon>Coleoptera</taxon>
        <taxon>Polyphaga</taxon>
        <taxon>Cucujiformia</taxon>
        <taxon>Chrysomeloidea</taxon>
        <taxon>Chrysomelidae</taxon>
        <taxon>Bruchinae</taxon>
        <taxon>Bruchini</taxon>
        <taxon>Acanthoscelides</taxon>
    </lineage>
</organism>
<keyword evidence="3" id="KW-1185">Reference proteome</keyword>
<evidence type="ECO:0000313" key="2">
    <source>
        <dbReference type="EMBL" id="CAH1965429.1"/>
    </source>
</evidence>